<proteinExistence type="predicted"/>
<gene>
    <name evidence="1" type="ORF">SAMN04487995_4455</name>
</gene>
<keyword evidence="2" id="KW-1185">Reference proteome</keyword>
<dbReference type="AlphaFoldDB" id="A0A1H6YIA0"/>
<protein>
    <submittedName>
        <fullName evidence="1">Uncharacterized protein</fullName>
    </submittedName>
</protein>
<accession>A0A1H6YIA0</accession>
<organism evidence="1 2">
    <name type="scientific">Dyadobacter koreensis</name>
    <dbReference type="NCBI Taxonomy" id="408657"/>
    <lineage>
        <taxon>Bacteria</taxon>
        <taxon>Pseudomonadati</taxon>
        <taxon>Bacteroidota</taxon>
        <taxon>Cytophagia</taxon>
        <taxon>Cytophagales</taxon>
        <taxon>Spirosomataceae</taxon>
        <taxon>Dyadobacter</taxon>
    </lineage>
</organism>
<dbReference type="Proteomes" id="UP000199532">
    <property type="component" value="Unassembled WGS sequence"/>
</dbReference>
<reference evidence="1 2" key="1">
    <citation type="submission" date="2016-10" db="EMBL/GenBank/DDBJ databases">
        <authorList>
            <person name="de Groot N.N."/>
        </authorList>
    </citation>
    <scope>NUCLEOTIDE SEQUENCE [LARGE SCALE GENOMIC DNA]</scope>
    <source>
        <strain evidence="1 2">DSM 19938</strain>
    </source>
</reference>
<dbReference type="EMBL" id="FNXY01000007">
    <property type="protein sequence ID" value="SEJ39574.1"/>
    <property type="molecule type" value="Genomic_DNA"/>
</dbReference>
<dbReference type="STRING" id="408657.SAMN04487995_4455"/>
<evidence type="ECO:0000313" key="1">
    <source>
        <dbReference type="EMBL" id="SEJ39574.1"/>
    </source>
</evidence>
<sequence length="111" mass="12977">MQEKLFSKQDIEKIIKEATTREKRYLDTIVIDGKATDTSIHTISPIKRVIFAEGNEHTGYKHIRERHSRHVYKNYWITAENGVIKLDRPSKFHPDITPVFYTCVADAIFQS</sequence>
<evidence type="ECO:0000313" key="2">
    <source>
        <dbReference type="Proteomes" id="UP000199532"/>
    </source>
</evidence>
<name>A0A1H6YIA0_9BACT</name>
<dbReference type="OrthoDB" id="788622at2"/>